<accession>A0A926IED1</accession>
<name>A0A926IED1_9FIRM</name>
<dbReference type="PANTHER" id="PTHR11215:SF1">
    <property type="entry name" value="MYG1 EXONUCLEASE"/>
    <property type="match status" value="1"/>
</dbReference>
<proteinExistence type="inferred from homology"/>
<evidence type="ECO:0000313" key="3">
    <source>
        <dbReference type="Proteomes" id="UP000655830"/>
    </source>
</evidence>
<dbReference type="Proteomes" id="UP000655830">
    <property type="component" value="Unassembled WGS sequence"/>
</dbReference>
<evidence type="ECO:0000313" key="2">
    <source>
        <dbReference type="EMBL" id="MBC8579804.1"/>
    </source>
</evidence>
<protein>
    <submittedName>
        <fullName evidence="2">MYG1 family protein</fullName>
    </submittedName>
</protein>
<dbReference type="AlphaFoldDB" id="A0A926IED1"/>
<dbReference type="PANTHER" id="PTHR11215">
    <property type="entry name" value="METAL DEPENDENT HYDROLASE - RELATED"/>
    <property type="match status" value="1"/>
</dbReference>
<dbReference type="RefSeq" id="WP_249332735.1">
    <property type="nucleotide sequence ID" value="NZ_JACRSY010000013.1"/>
</dbReference>
<dbReference type="EMBL" id="JACRSY010000013">
    <property type="protein sequence ID" value="MBC8579804.1"/>
    <property type="molecule type" value="Genomic_DNA"/>
</dbReference>
<sequence length="294" mass="33179">MKMAVHNGVFHADEVFGVALMETIEPDLQVIRTRDEAVIAECDIVADVGGGKYDHHQADKVLREDGIPYCAFGLLWRDYGKQFTKIICPSLNEVESEEVAYKVSMDFITQIDASDNGVTLNTYESPVTTLSQIISSYMPLQSENKDVDRAFFEAVAFAKRLLQRVVRQYGEYYDNLRYMKEALNTQDVKNTHILILEGAVKWKDILLELDKEEDVLFVVFEDLTGSWRVQTVPKEENSFDARKDLPKPWASLRSEELSALTGVEGCIFCHPNLFIAGNETKEGALAMAHLAVQA</sequence>
<gene>
    <name evidence="2" type="ORF">H8718_09705</name>
</gene>
<evidence type="ECO:0000256" key="1">
    <source>
        <dbReference type="ARBA" id="ARBA00010105"/>
    </source>
</evidence>
<dbReference type="GO" id="GO:0005737">
    <property type="term" value="C:cytoplasm"/>
    <property type="evidence" value="ECO:0007669"/>
    <property type="project" value="TreeGrafter"/>
</dbReference>
<dbReference type="InterPro" id="IPR003226">
    <property type="entry name" value="MYG1_exonuclease"/>
</dbReference>
<reference evidence="2" key="1">
    <citation type="submission" date="2020-08" db="EMBL/GenBank/DDBJ databases">
        <title>Genome public.</title>
        <authorList>
            <person name="Liu C."/>
            <person name="Sun Q."/>
        </authorList>
    </citation>
    <scope>NUCLEOTIDE SEQUENCE</scope>
    <source>
        <strain evidence="2">NSJ-12</strain>
    </source>
</reference>
<keyword evidence="3" id="KW-1185">Reference proteome</keyword>
<comment type="similarity">
    <text evidence="1">Belongs to the MYG1 family.</text>
</comment>
<organism evidence="2 3">
    <name type="scientific">Zhenhengia yiwuensis</name>
    <dbReference type="NCBI Taxonomy" id="2763666"/>
    <lineage>
        <taxon>Bacteria</taxon>
        <taxon>Bacillati</taxon>
        <taxon>Bacillota</taxon>
        <taxon>Clostridia</taxon>
        <taxon>Lachnospirales</taxon>
        <taxon>Lachnospiraceae</taxon>
        <taxon>Zhenhengia</taxon>
    </lineage>
</organism>
<dbReference type="Pfam" id="PF03690">
    <property type="entry name" value="MYG1_exonuc"/>
    <property type="match status" value="1"/>
</dbReference>
<comment type="caution">
    <text evidence="2">The sequence shown here is derived from an EMBL/GenBank/DDBJ whole genome shotgun (WGS) entry which is preliminary data.</text>
</comment>